<comment type="caution">
    <text evidence="1">The sequence shown here is derived from an EMBL/GenBank/DDBJ whole genome shotgun (WGS) entry which is preliminary data.</text>
</comment>
<sequence>VESPRRDPSGPQPLKLTDKEKKRIGDLLFGVSRIQQRGVILIADQKVRPEQCLSFSVFHSGLLKRIVRSSLAAEVSQ</sequence>
<reference evidence="1" key="1">
    <citation type="submission" date="2022-10" db="EMBL/GenBank/DDBJ databases">
        <authorList>
            <person name="Chen Y."/>
            <person name="Dougan E. K."/>
            <person name="Chan C."/>
            <person name="Rhodes N."/>
            <person name="Thang M."/>
        </authorList>
    </citation>
    <scope>NUCLEOTIDE SEQUENCE</scope>
</reference>
<dbReference type="EMBL" id="CAMXCT010001246">
    <property type="protein sequence ID" value="CAI3988240.1"/>
    <property type="molecule type" value="Genomic_DNA"/>
</dbReference>
<dbReference type="Proteomes" id="UP001152797">
    <property type="component" value="Unassembled WGS sequence"/>
</dbReference>
<organism evidence="1">
    <name type="scientific">Cladocopium goreaui</name>
    <dbReference type="NCBI Taxonomy" id="2562237"/>
    <lineage>
        <taxon>Eukaryota</taxon>
        <taxon>Sar</taxon>
        <taxon>Alveolata</taxon>
        <taxon>Dinophyceae</taxon>
        <taxon>Suessiales</taxon>
        <taxon>Symbiodiniaceae</taxon>
        <taxon>Cladocopium</taxon>
    </lineage>
</organism>
<evidence type="ECO:0000313" key="1">
    <source>
        <dbReference type="EMBL" id="CAI3988240.1"/>
    </source>
</evidence>
<keyword evidence="3" id="KW-1185">Reference proteome</keyword>
<dbReference type="AlphaFoldDB" id="A0A9P1CB07"/>
<proteinExistence type="predicted"/>
<gene>
    <name evidence="1" type="ORF">C1SCF055_LOCUS15441</name>
</gene>
<feature type="non-terminal residue" evidence="1">
    <location>
        <position position="1"/>
    </location>
</feature>
<protein>
    <submittedName>
        <fullName evidence="1">Uncharacterized protein</fullName>
    </submittedName>
</protein>
<evidence type="ECO:0000313" key="3">
    <source>
        <dbReference type="Proteomes" id="UP001152797"/>
    </source>
</evidence>
<reference evidence="2" key="2">
    <citation type="submission" date="2024-04" db="EMBL/GenBank/DDBJ databases">
        <authorList>
            <person name="Chen Y."/>
            <person name="Shah S."/>
            <person name="Dougan E. K."/>
            <person name="Thang M."/>
            <person name="Chan C."/>
        </authorList>
    </citation>
    <scope>NUCLEOTIDE SEQUENCE [LARGE SCALE GENOMIC DNA]</scope>
</reference>
<feature type="non-terminal residue" evidence="1">
    <location>
        <position position="77"/>
    </location>
</feature>
<name>A0A9P1CB07_9DINO</name>
<dbReference type="EMBL" id="CAMXCT030001246">
    <property type="protein sequence ID" value="CAL4775552.1"/>
    <property type="molecule type" value="Genomic_DNA"/>
</dbReference>
<accession>A0A9P1CB07</accession>
<evidence type="ECO:0000313" key="2">
    <source>
        <dbReference type="EMBL" id="CAL1141615.1"/>
    </source>
</evidence>
<dbReference type="EMBL" id="CAMXCT020001246">
    <property type="protein sequence ID" value="CAL1141615.1"/>
    <property type="molecule type" value="Genomic_DNA"/>
</dbReference>